<proteinExistence type="predicted"/>
<accession>A0ACA9M250</accession>
<keyword evidence="2" id="KW-1185">Reference proteome</keyword>
<comment type="caution">
    <text evidence="1">The sequence shown here is derived from an EMBL/GenBank/DDBJ whole genome shotgun (WGS) entry which is preliminary data.</text>
</comment>
<gene>
    <name evidence="1" type="ORF">ACOLOM_LOCUS5300</name>
</gene>
<evidence type="ECO:0000313" key="1">
    <source>
        <dbReference type="EMBL" id="CAG8562791.1"/>
    </source>
</evidence>
<feature type="non-terminal residue" evidence="1">
    <location>
        <position position="70"/>
    </location>
</feature>
<organism evidence="1 2">
    <name type="scientific">Acaulospora colombiana</name>
    <dbReference type="NCBI Taxonomy" id="27376"/>
    <lineage>
        <taxon>Eukaryota</taxon>
        <taxon>Fungi</taxon>
        <taxon>Fungi incertae sedis</taxon>
        <taxon>Mucoromycota</taxon>
        <taxon>Glomeromycotina</taxon>
        <taxon>Glomeromycetes</taxon>
        <taxon>Diversisporales</taxon>
        <taxon>Acaulosporaceae</taxon>
        <taxon>Acaulospora</taxon>
    </lineage>
</organism>
<protein>
    <submittedName>
        <fullName evidence="1">12250_t:CDS:1</fullName>
    </submittedName>
</protein>
<sequence length="70" mass="8367">MAKHNPELKNIRKVTIKPQKTLFWRYQREDDSYLATIEALYYFLKEYCEVYEIPKEVTSKEGILSNGYDG</sequence>
<evidence type="ECO:0000313" key="2">
    <source>
        <dbReference type="Proteomes" id="UP000789525"/>
    </source>
</evidence>
<dbReference type="EMBL" id="CAJVPT010009557">
    <property type="protein sequence ID" value="CAG8562791.1"/>
    <property type="molecule type" value="Genomic_DNA"/>
</dbReference>
<reference evidence="1" key="1">
    <citation type="submission" date="2021-06" db="EMBL/GenBank/DDBJ databases">
        <authorList>
            <person name="Kallberg Y."/>
            <person name="Tangrot J."/>
            <person name="Rosling A."/>
        </authorList>
    </citation>
    <scope>NUCLEOTIDE SEQUENCE</scope>
    <source>
        <strain evidence="1">CL356</strain>
    </source>
</reference>
<name>A0ACA9M250_9GLOM</name>
<dbReference type="Proteomes" id="UP000789525">
    <property type="component" value="Unassembled WGS sequence"/>
</dbReference>